<feature type="domain" description="Ice-binding protein C-terminal" evidence="2">
    <location>
        <begin position="91"/>
        <end position="114"/>
    </location>
</feature>
<sequence length="115" mass="11725">MAYGTTSQTSAIYVDGLFQSSSSGGNIIHPTSASFLVGGLTIGGAPTGWYTGLIDNVRLYDSALDASKVASIYSDTVAPVPVGMTPLGAAAVPEPSSLALMLLAAGLLGVRRRRH</sequence>
<dbReference type="Pfam" id="PF13385">
    <property type="entry name" value="Laminin_G_3"/>
    <property type="match status" value="1"/>
</dbReference>
<evidence type="ECO:0000313" key="3">
    <source>
        <dbReference type="EMBL" id="KFB69257.1"/>
    </source>
</evidence>
<feature type="transmembrane region" description="Helical" evidence="1">
    <location>
        <begin position="87"/>
        <end position="110"/>
    </location>
</feature>
<dbReference type="InterPro" id="IPR013424">
    <property type="entry name" value="Ice-binding_C"/>
</dbReference>
<protein>
    <submittedName>
        <fullName evidence="3">PEP-CTERM protein sorting domain protein</fullName>
    </submittedName>
</protein>
<evidence type="ECO:0000313" key="4">
    <source>
        <dbReference type="Proteomes" id="UP000019812"/>
    </source>
</evidence>
<name>A0A084Y3G3_9PROT</name>
<keyword evidence="1" id="KW-1133">Transmembrane helix</keyword>
<proteinExistence type="predicted"/>
<organism evidence="3 4">
    <name type="scientific">Candidatus Accumulibacter vicinus</name>
    <dbReference type="NCBI Taxonomy" id="2954382"/>
    <lineage>
        <taxon>Bacteria</taxon>
        <taxon>Pseudomonadati</taxon>
        <taxon>Pseudomonadota</taxon>
        <taxon>Betaproteobacteria</taxon>
        <taxon>Candidatus Accumulibacter</taxon>
    </lineage>
</organism>
<comment type="caution">
    <text evidence="3">The sequence shown here is derived from an EMBL/GenBank/DDBJ whole genome shotgun (WGS) entry which is preliminary data.</text>
</comment>
<dbReference type="AlphaFoldDB" id="A0A084Y3G3"/>
<dbReference type="EMBL" id="JDSS02000016">
    <property type="protein sequence ID" value="KFB69257.1"/>
    <property type="molecule type" value="Genomic_DNA"/>
</dbReference>
<reference evidence="3 4" key="1">
    <citation type="submission" date="2014-07" db="EMBL/GenBank/DDBJ databases">
        <title>Expanding our view of genomic diversity in Candidatus Accumulibacter clades.</title>
        <authorList>
            <person name="Skennerton C.T."/>
            <person name="Barr J.J."/>
            <person name="Slater F.R."/>
            <person name="Bond P.L."/>
            <person name="Tyson G.W."/>
        </authorList>
    </citation>
    <scope>NUCLEOTIDE SEQUENCE [LARGE SCALE GENOMIC DNA]</scope>
    <source>
        <strain evidence="4">SK-01</strain>
    </source>
</reference>
<keyword evidence="1" id="KW-0812">Transmembrane</keyword>
<evidence type="ECO:0000256" key="1">
    <source>
        <dbReference type="SAM" id="Phobius"/>
    </source>
</evidence>
<dbReference type="InterPro" id="IPR013320">
    <property type="entry name" value="ConA-like_dom_sf"/>
</dbReference>
<dbReference type="SUPFAM" id="SSF49899">
    <property type="entry name" value="Concanavalin A-like lectins/glucanases"/>
    <property type="match status" value="1"/>
</dbReference>
<keyword evidence="1" id="KW-0472">Membrane</keyword>
<accession>A0A084Y3G3</accession>
<evidence type="ECO:0000259" key="2">
    <source>
        <dbReference type="Pfam" id="PF07589"/>
    </source>
</evidence>
<dbReference type="Pfam" id="PF07589">
    <property type="entry name" value="PEP-CTERM"/>
    <property type="match status" value="1"/>
</dbReference>
<dbReference type="Gene3D" id="2.60.120.200">
    <property type="match status" value="1"/>
</dbReference>
<gene>
    <name evidence="3" type="ORF">CAPSK01_001002</name>
</gene>
<dbReference type="Proteomes" id="UP000019812">
    <property type="component" value="Unassembled WGS sequence"/>
</dbReference>
<dbReference type="NCBIfam" id="TIGR02595">
    <property type="entry name" value="PEP_CTERM"/>
    <property type="match status" value="1"/>
</dbReference>